<evidence type="ECO:0000313" key="2">
    <source>
        <dbReference type="EMBL" id="AYJ87062.1"/>
    </source>
</evidence>
<proteinExistence type="predicted"/>
<dbReference type="Pfam" id="PF12680">
    <property type="entry name" value="SnoaL_2"/>
    <property type="match status" value="1"/>
</dbReference>
<dbReference type="EMBL" id="CP032829">
    <property type="protein sequence ID" value="AYJ87062.1"/>
    <property type="molecule type" value="Genomic_DNA"/>
</dbReference>
<feature type="domain" description="SnoaL-like" evidence="1">
    <location>
        <begin position="18"/>
        <end position="125"/>
    </location>
</feature>
<dbReference type="InterPro" id="IPR037401">
    <property type="entry name" value="SnoaL-like"/>
</dbReference>
<protein>
    <submittedName>
        <fullName evidence="2">Nuclear transport factor 2 family protein</fullName>
    </submittedName>
</protein>
<evidence type="ECO:0000259" key="1">
    <source>
        <dbReference type="Pfam" id="PF12680"/>
    </source>
</evidence>
<accession>A0A494TIC0</accession>
<dbReference type="SUPFAM" id="SSF54427">
    <property type="entry name" value="NTF2-like"/>
    <property type="match status" value="1"/>
</dbReference>
<dbReference type="OrthoDB" id="4774268at2"/>
<reference evidence="2 3" key="1">
    <citation type="submission" date="2018-09" db="EMBL/GenBank/DDBJ databases">
        <title>Sphingomonas peninsula sp. nov., isolated from fildes peninsula, Antarctic soil.</title>
        <authorList>
            <person name="Yingchao G."/>
        </authorList>
    </citation>
    <scope>NUCLEOTIDE SEQUENCE [LARGE SCALE GENOMIC DNA]</scope>
    <source>
        <strain evidence="2 3">YZ-8</strain>
    </source>
</reference>
<dbReference type="InterPro" id="IPR032710">
    <property type="entry name" value="NTF2-like_dom_sf"/>
</dbReference>
<sequence>MTYSRAEVEVAIAGLRDAFVEAERRNQWSWLADAFYHEDCIYECPYGGVMPVRAEGREAIRRTHYGRDMDVGSGWAGWTFPILDWAIEGDRITSHWVNRGPGVRPDGGFYETHGVSFITYGGEGKFSHQYDLFDIAHQMALCDELDSAGLLAPALRSEWVEPMKQRIVAMLSGTPVALEVHR</sequence>
<dbReference type="AlphaFoldDB" id="A0A494TIC0"/>
<gene>
    <name evidence="2" type="ORF">D3Y57_15365</name>
</gene>
<dbReference type="Gene3D" id="3.10.450.50">
    <property type="match status" value="1"/>
</dbReference>
<organism evidence="2 3">
    <name type="scientific">Sphingomonas paeninsulae</name>
    <dbReference type="NCBI Taxonomy" id="2319844"/>
    <lineage>
        <taxon>Bacteria</taxon>
        <taxon>Pseudomonadati</taxon>
        <taxon>Pseudomonadota</taxon>
        <taxon>Alphaproteobacteria</taxon>
        <taxon>Sphingomonadales</taxon>
        <taxon>Sphingomonadaceae</taxon>
        <taxon>Sphingomonas</taxon>
    </lineage>
</organism>
<dbReference type="KEGG" id="spha:D3Y57_15365"/>
<evidence type="ECO:0000313" key="3">
    <source>
        <dbReference type="Proteomes" id="UP000276254"/>
    </source>
</evidence>
<dbReference type="Proteomes" id="UP000276254">
    <property type="component" value="Chromosome"/>
</dbReference>
<keyword evidence="3" id="KW-1185">Reference proteome</keyword>
<dbReference type="RefSeq" id="WP_121153980.1">
    <property type="nucleotide sequence ID" value="NZ_CP032829.1"/>
</dbReference>
<name>A0A494TIC0_SPHPE</name>